<dbReference type="Proteomes" id="UP000077755">
    <property type="component" value="Chromosome 2"/>
</dbReference>
<dbReference type="PANTHER" id="PTHR31509">
    <property type="entry name" value="BPS1-LIKE PROTEIN"/>
    <property type="match status" value="1"/>
</dbReference>
<accession>A0A161XG08</accession>
<evidence type="ECO:0000313" key="1">
    <source>
        <dbReference type="EMBL" id="WOG88305.1"/>
    </source>
</evidence>
<keyword evidence="2" id="KW-1185">Reference proteome</keyword>
<organism evidence="1 2">
    <name type="scientific">Daucus carota subsp. sativus</name>
    <name type="common">Carrot</name>
    <dbReference type="NCBI Taxonomy" id="79200"/>
    <lineage>
        <taxon>Eukaryota</taxon>
        <taxon>Viridiplantae</taxon>
        <taxon>Streptophyta</taxon>
        <taxon>Embryophyta</taxon>
        <taxon>Tracheophyta</taxon>
        <taxon>Spermatophyta</taxon>
        <taxon>Magnoliopsida</taxon>
        <taxon>eudicotyledons</taxon>
        <taxon>Gunneridae</taxon>
        <taxon>Pentapetalae</taxon>
        <taxon>asterids</taxon>
        <taxon>campanulids</taxon>
        <taxon>Apiales</taxon>
        <taxon>Apiaceae</taxon>
        <taxon>Apioideae</taxon>
        <taxon>Scandiceae</taxon>
        <taxon>Daucinae</taxon>
        <taxon>Daucus</taxon>
        <taxon>Daucus sect. Daucus</taxon>
    </lineage>
</organism>
<reference evidence="1" key="2">
    <citation type="submission" date="2022-03" db="EMBL/GenBank/DDBJ databases">
        <title>Draft title - Genomic analysis of global carrot germplasm unveils the trajectory of domestication and the origin of high carotenoid orange carrot.</title>
        <authorList>
            <person name="Iorizzo M."/>
            <person name="Ellison S."/>
            <person name="Senalik D."/>
            <person name="Macko-Podgorni A."/>
            <person name="Grzebelus D."/>
            <person name="Bostan H."/>
            <person name="Rolling W."/>
            <person name="Curaba J."/>
            <person name="Simon P."/>
        </authorList>
    </citation>
    <scope>NUCLEOTIDE SEQUENCE</scope>
    <source>
        <tissue evidence="1">Leaf</tissue>
    </source>
</reference>
<sequence length="319" mass="36557">MDHSLHVTSFYKFLTQGLSNLDHSFISHKFMSIEFLCHVLSCLQSFHSQICILVQELHLPQGGKWLNEYMDETSRLWDICRVLKSALSSLENYYMAGSTIANTLELHQSLDPPLSVQILRDFSQCQINGAIYLQESRGLMQTRIQPLSLKFDKNASTESEFNDFRDFSGVLFMLRNVNSLLLMILLNGLVYFSPDTSFPDEGGICADSHTDSDLNFMVYASKLHQRLKSAVHELRGQQSGVLCYEFLKAGCSMQEVEVELRKNIEADGTIRLGEIRKKIEDLKRCFDGFRSGAENFIVQIDDFFDEIIEGRKKLMNRDC</sequence>
<evidence type="ECO:0000313" key="2">
    <source>
        <dbReference type="Proteomes" id="UP000077755"/>
    </source>
</evidence>
<protein>
    <submittedName>
        <fullName evidence="1">Uncharacterized protein</fullName>
    </submittedName>
</protein>
<gene>
    <name evidence="1" type="ORF">DCAR_0207540</name>
</gene>
<dbReference type="EMBL" id="CP093344">
    <property type="protein sequence ID" value="WOG88305.1"/>
    <property type="molecule type" value="Genomic_DNA"/>
</dbReference>
<dbReference type="AlphaFoldDB" id="A0A161XG08"/>
<dbReference type="Gramene" id="KZN05859">
    <property type="protein sequence ID" value="KZN05859"/>
    <property type="gene ID" value="DCAR_006696"/>
</dbReference>
<reference evidence="1" key="1">
    <citation type="journal article" date="2016" name="Nat. Genet.">
        <title>A high-quality carrot genome assembly provides new insights into carotenoid accumulation and asterid genome evolution.</title>
        <authorList>
            <person name="Iorizzo M."/>
            <person name="Ellison S."/>
            <person name="Senalik D."/>
            <person name="Zeng P."/>
            <person name="Satapoomin P."/>
            <person name="Huang J."/>
            <person name="Bowman M."/>
            <person name="Iovene M."/>
            <person name="Sanseverino W."/>
            <person name="Cavagnaro P."/>
            <person name="Yildiz M."/>
            <person name="Macko-Podgorni A."/>
            <person name="Moranska E."/>
            <person name="Grzebelus E."/>
            <person name="Grzebelus D."/>
            <person name="Ashrafi H."/>
            <person name="Zheng Z."/>
            <person name="Cheng S."/>
            <person name="Spooner D."/>
            <person name="Van Deynze A."/>
            <person name="Simon P."/>
        </authorList>
    </citation>
    <scope>NUCLEOTIDE SEQUENCE</scope>
    <source>
        <tissue evidence="1">Leaf</tissue>
    </source>
</reference>
<proteinExistence type="predicted"/>
<name>A0A161XG08_DAUCS</name>